<sequence length="85" mass="9922">MTTLILVWIFFGLLNFYTMKRADGVSGDNPPHGVYWVRGRECFSLFASFVSGPIVLPFTVWAFRDWRRLSRVRIDMVDKSTSTER</sequence>
<evidence type="ECO:0000313" key="3">
    <source>
        <dbReference type="Proteomes" id="UP000178911"/>
    </source>
</evidence>
<proteinExistence type="predicted"/>
<comment type="caution">
    <text evidence="2">The sequence shown here is derived from an EMBL/GenBank/DDBJ whole genome shotgun (WGS) entry which is preliminary data.</text>
</comment>
<feature type="transmembrane region" description="Helical" evidence="1">
    <location>
        <begin position="43"/>
        <end position="63"/>
    </location>
</feature>
<dbReference type="Proteomes" id="UP000178911">
    <property type="component" value="Unassembled WGS sequence"/>
</dbReference>
<keyword evidence="1" id="KW-1133">Transmembrane helix</keyword>
<keyword evidence="1" id="KW-0812">Transmembrane</keyword>
<gene>
    <name evidence="2" type="ORF">A3A13_00760</name>
</gene>
<evidence type="ECO:0000256" key="1">
    <source>
        <dbReference type="SAM" id="Phobius"/>
    </source>
</evidence>
<keyword evidence="1" id="KW-0472">Membrane</keyword>
<protein>
    <submittedName>
        <fullName evidence="2">Uncharacterized protein</fullName>
    </submittedName>
</protein>
<accession>A0A1F8GGT0</accession>
<reference evidence="2 3" key="1">
    <citation type="journal article" date="2016" name="Nat. Commun.">
        <title>Thousands of microbial genomes shed light on interconnected biogeochemical processes in an aquifer system.</title>
        <authorList>
            <person name="Anantharaman K."/>
            <person name="Brown C.T."/>
            <person name="Hug L.A."/>
            <person name="Sharon I."/>
            <person name="Castelle C.J."/>
            <person name="Probst A.J."/>
            <person name="Thomas B.C."/>
            <person name="Singh A."/>
            <person name="Wilkins M.J."/>
            <person name="Karaoz U."/>
            <person name="Brodie E.L."/>
            <person name="Williams K.H."/>
            <person name="Hubbard S.S."/>
            <person name="Banfield J.F."/>
        </authorList>
    </citation>
    <scope>NUCLEOTIDE SEQUENCE [LARGE SCALE GENOMIC DNA]</scope>
</reference>
<dbReference type="EMBL" id="MGKJ01000010">
    <property type="protein sequence ID" value="OGN24594.1"/>
    <property type="molecule type" value="Genomic_DNA"/>
</dbReference>
<name>A0A1F8GGT0_9BACT</name>
<dbReference type="AlphaFoldDB" id="A0A1F8GGT0"/>
<organism evidence="2 3">
    <name type="scientific">Candidatus Yanofskybacteria bacterium RIFCSPLOWO2_01_FULL_43_22</name>
    <dbReference type="NCBI Taxonomy" id="1802695"/>
    <lineage>
        <taxon>Bacteria</taxon>
        <taxon>Candidatus Yanofskyibacteriota</taxon>
    </lineage>
</organism>
<evidence type="ECO:0000313" key="2">
    <source>
        <dbReference type="EMBL" id="OGN24594.1"/>
    </source>
</evidence>